<dbReference type="PROSITE" id="PS50977">
    <property type="entry name" value="HTH_TETR_2"/>
    <property type="match status" value="1"/>
</dbReference>
<keyword evidence="5" id="KW-1185">Reference proteome</keyword>
<evidence type="ECO:0000259" key="3">
    <source>
        <dbReference type="PROSITE" id="PS50977"/>
    </source>
</evidence>
<dbReference type="Gene3D" id="1.10.357.10">
    <property type="entry name" value="Tetracycline Repressor, domain 2"/>
    <property type="match status" value="1"/>
</dbReference>
<organism evidence="4 5">
    <name type="scientific">Neptunomonas marina</name>
    <dbReference type="NCBI Taxonomy" id="1815562"/>
    <lineage>
        <taxon>Bacteria</taxon>
        <taxon>Pseudomonadati</taxon>
        <taxon>Pseudomonadota</taxon>
        <taxon>Gammaproteobacteria</taxon>
        <taxon>Oceanospirillales</taxon>
        <taxon>Oceanospirillaceae</taxon>
        <taxon>Neptunomonas</taxon>
    </lineage>
</organism>
<name>A0A437QDB6_9GAMM</name>
<dbReference type="PRINTS" id="PR00455">
    <property type="entry name" value="HTHTETR"/>
</dbReference>
<evidence type="ECO:0000313" key="5">
    <source>
        <dbReference type="Proteomes" id="UP000282818"/>
    </source>
</evidence>
<evidence type="ECO:0000256" key="2">
    <source>
        <dbReference type="PROSITE-ProRule" id="PRU00335"/>
    </source>
</evidence>
<dbReference type="EMBL" id="SACQ01000001">
    <property type="protein sequence ID" value="RVU32532.1"/>
    <property type="molecule type" value="Genomic_DNA"/>
</dbReference>
<dbReference type="GO" id="GO:0003677">
    <property type="term" value="F:DNA binding"/>
    <property type="evidence" value="ECO:0007669"/>
    <property type="project" value="UniProtKB-UniRule"/>
</dbReference>
<dbReference type="InterPro" id="IPR009057">
    <property type="entry name" value="Homeodomain-like_sf"/>
</dbReference>
<sequence>MSKKEHILDIAIDLFAENGFEKTPISAVCERAGVSKGLVFHHFKNKDVLLREIFVRSTEIIGDIGKPHEVIAEPKQRLCALIESIFSSMAKHRKLYRLNLNIMLQPQTRVILSDLIAQRNAMLFDSTKAIFEDISEESSTVLTHLFVAEINGIALNYLYFYDDFPLDEVKSQLTKKYT</sequence>
<dbReference type="InterPro" id="IPR050624">
    <property type="entry name" value="HTH-type_Tx_Regulator"/>
</dbReference>
<accession>A0A437QDB6</accession>
<keyword evidence="1 2" id="KW-0238">DNA-binding</keyword>
<dbReference type="RefSeq" id="WP_127692701.1">
    <property type="nucleotide sequence ID" value="NZ_SACQ01000001.1"/>
</dbReference>
<reference evidence="4 5" key="1">
    <citation type="submission" date="2019-01" db="EMBL/GenBank/DDBJ databases">
        <authorList>
            <person name="Chen W.-M."/>
        </authorList>
    </citation>
    <scope>NUCLEOTIDE SEQUENCE [LARGE SCALE GENOMIC DNA]</scope>
    <source>
        <strain evidence="4 5">HPM-16</strain>
    </source>
</reference>
<comment type="caution">
    <text evidence="4">The sequence shown here is derived from an EMBL/GenBank/DDBJ whole genome shotgun (WGS) entry which is preliminary data.</text>
</comment>
<dbReference type="PANTHER" id="PTHR43479:SF11">
    <property type="entry name" value="ACREF_ENVCD OPERON REPRESSOR-RELATED"/>
    <property type="match status" value="1"/>
</dbReference>
<dbReference type="SUPFAM" id="SSF46689">
    <property type="entry name" value="Homeodomain-like"/>
    <property type="match status" value="1"/>
</dbReference>
<protein>
    <submittedName>
        <fullName evidence="4">TetR/AcrR family transcriptional regulator</fullName>
    </submittedName>
</protein>
<dbReference type="Proteomes" id="UP000282818">
    <property type="component" value="Unassembled WGS sequence"/>
</dbReference>
<proteinExistence type="predicted"/>
<dbReference type="Pfam" id="PF00440">
    <property type="entry name" value="TetR_N"/>
    <property type="match status" value="1"/>
</dbReference>
<gene>
    <name evidence="4" type="ORF">EOE65_02460</name>
</gene>
<evidence type="ECO:0000313" key="4">
    <source>
        <dbReference type="EMBL" id="RVU32532.1"/>
    </source>
</evidence>
<dbReference type="PANTHER" id="PTHR43479">
    <property type="entry name" value="ACREF/ENVCD OPERON REPRESSOR-RELATED"/>
    <property type="match status" value="1"/>
</dbReference>
<evidence type="ECO:0000256" key="1">
    <source>
        <dbReference type="ARBA" id="ARBA00023125"/>
    </source>
</evidence>
<feature type="DNA-binding region" description="H-T-H motif" evidence="2">
    <location>
        <begin position="24"/>
        <end position="43"/>
    </location>
</feature>
<feature type="domain" description="HTH tetR-type" evidence="3">
    <location>
        <begin position="1"/>
        <end position="61"/>
    </location>
</feature>
<dbReference type="AlphaFoldDB" id="A0A437QDB6"/>
<dbReference type="InterPro" id="IPR001647">
    <property type="entry name" value="HTH_TetR"/>
</dbReference>